<gene>
    <name evidence="2" type="ORF">ACFONC_15295</name>
</gene>
<dbReference type="InterPro" id="IPR045057">
    <property type="entry name" value="Gcn5-rel_NAT"/>
</dbReference>
<keyword evidence="2" id="KW-0012">Acyltransferase</keyword>
<dbReference type="RefSeq" id="WP_386745538.1">
    <property type="nucleotide sequence ID" value="NZ_JBHRYA010000012.1"/>
</dbReference>
<dbReference type="EC" id="2.3.1.-" evidence="2"/>
<organism evidence="2 3">
    <name type="scientific">Luteimonas soli</name>
    <dbReference type="NCBI Taxonomy" id="1648966"/>
    <lineage>
        <taxon>Bacteria</taxon>
        <taxon>Pseudomonadati</taxon>
        <taxon>Pseudomonadota</taxon>
        <taxon>Gammaproteobacteria</taxon>
        <taxon>Lysobacterales</taxon>
        <taxon>Lysobacteraceae</taxon>
        <taxon>Luteimonas</taxon>
    </lineage>
</organism>
<comment type="caution">
    <text evidence="2">The sequence shown here is derived from an EMBL/GenBank/DDBJ whole genome shotgun (WGS) entry which is preliminary data.</text>
</comment>
<dbReference type="GO" id="GO:0016746">
    <property type="term" value="F:acyltransferase activity"/>
    <property type="evidence" value="ECO:0007669"/>
    <property type="project" value="UniProtKB-KW"/>
</dbReference>
<dbReference type="InterPro" id="IPR031165">
    <property type="entry name" value="GNAT_YJDJ"/>
</dbReference>
<dbReference type="Proteomes" id="UP001595705">
    <property type="component" value="Unassembled WGS sequence"/>
</dbReference>
<dbReference type="EMBL" id="JBHRYA010000012">
    <property type="protein sequence ID" value="MFC3717516.1"/>
    <property type="molecule type" value="Genomic_DNA"/>
</dbReference>
<accession>A0ABV7XNV0</accession>
<dbReference type="PANTHER" id="PTHR31435:SF9">
    <property type="entry name" value="PROTEIN NATD1"/>
    <property type="match status" value="1"/>
</dbReference>
<name>A0ABV7XNV0_9GAMM</name>
<keyword evidence="3" id="KW-1185">Reference proteome</keyword>
<dbReference type="InterPro" id="IPR016181">
    <property type="entry name" value="Acyl_CoA_acyltransferase"/>
</dbReference>
<feature type="domain" description="N-acetyltransferase" evidence="1">
    <location>
        <begin position="1"/>
        <end position="77"/>
    </location>
</feature>
<proteinExistence type="predicted"/>
<sequence>MVSENGHDAFVEYEREGSTLAINHTEVPPEIGGRGIAGKLVEAVLRYARDEGLKVLPRCSYADAYMRRHGEYEELRAPG</sequence>
<dbReference type="PANTHER" id="PTHR31435">
    <property type="entry name" value="PROTEIN NATD1"/>
    <property type="match status" value="1"/>
</dbReference>
<evidence type="ECO:0000313" key="2">
    <source>
        <dbReference type="EMBL" id="MFC3717516.1"/>
    </source>
</evidence>
<dbReference type="PROSITE" id="PS51729">
    <property type="entry name" value="GNAT_YJDJ"/>
    <property type="match status" value="1"/>
</dbReference>
<protein>
    <submittedName>
        <fullName evidence="2">GNAT family N-acetyltransferase</fullName>
        <ecNumber evidence="2">2.3.1.-</ecNumber>
    </submittedName>
</protein>
<dbReference type="SUPFAM" id="SSF55729">
    <property type="entry name" value="Acyl-CoA N-acyltransferases (Nat)"/>
    <property type="match status" value="1"/>
</dbReference>
<dbReference type="CDD" id="cd04301">
    <property type="entry name" value="NAT_SF"/>
    <property type="match status" value="1"/>
</dbReference>
<keyword evidence="2" id="KW-0808">Transferase</keyword>
<evidence type="ECO:0000259" key="1">
    <source>
        <dbReference type="PROSITE" id="PS51729"/>
    </source>
</evidence>
<evidence type="ECO:0000313" key="3">
    <source>
        <dbReference type="Proteomes" id="UP001595705"/>
    </source>
</evidence>
<dbReference type="Gene3D" id="3.40.630.30">
    <property type="match status" value="1"/>
</dbReference>
<dbReference type="Pfam" id="PF14542">
    <property type="entry name" value="Acetyltransf_CG"/>
    <property type="match status" value="1"/>
</dbReference>
<reference evidence="3" key="1">
    <citation type="journal article" date="2019" name="Int. J. Syst. Evol. Microbiol.">
        <title>The Global Catalogue of Microorganisms (GCM) 10K type strain sequencing project: providing services to taxonomists for standard genome sequencing and annotation.</title>
        <authorList>
            <consortium name="The Broad Institute Genomics Platform"/>
            <consortium name="The Broad Institute Genome Sequencing Center for Infectious Disease"/>
            <person name="Wu L."/>
            <person name="Ma J."/>
        </authorList>
    </citation>
    <scope>NUCLEOTIDE SEQUENCE [LARGE SCALE GENOMIC DNA]</scope>
    <source>
        <strain evidence="3">KCTC 42441</strain>
    </source>
</reference>